<sequence length="95" mass="10805">MPSFFQDKGFVDKEKLDDPSLYHYAIFSDNVLATSVVVNSAVLNANAPEKHVFHIVTDKLNFASMKMWFIVHPPASATVEVMSVDDFKWLNFSYC</sequence>
<gene>
    <name evidence="2" type="ORF">Nepgr_024410</name>
</gene>
<accession>A0AAD3T4K0</accession>
<dbReference type="EMBL" id="BSYO01000024">
    <property type="protein sequence ID" value="GMH22567.1"/>
    <property type="molecule type" value="Genomic_DNA"/>
</dbReference>
<dbReference type="AlphaFoldDB" id="A0AAD3T4K0"/>
<dbReference type="InterPro" id="IPR029993">
    <property type="entry name" value="GAUT"/>
</dbReference>
<keyword evidence="3" id="KW-1185">Reference proteome</keyword>
<protein>
    <recommendedName>
        <fullName evidence="4">Hexosyltransferase</fullName>
    </recommendedName>
</protein>
<reference evidence="2" key="1">
    <citation type="submission" date="2023-05" db="EMBL/GenBank/DDBJ databases">
        <title>Nepenthes gracilis genome sequencing.</title>
        <authorList>
            <person name="Fukushima K."/>
        </authorList>
    </citation>
    <scope>NUCLEOTIDE SEQUENCE</scope>
    <source>
        <strain evidence="2">SING2019-196</strain>
    </source>
</reference>
<dbReference type="SUPFAM" id="SSF53448">
    <property type="entry name" value="Nucleotide-diphospho-sugar transferases"/>
    <property type="match status" value="1"/>
</dbReference>
<dbReference type="Proteomes" id="UP001279734">
    <property type="component" value="Unassembled WGS sequence"/>
</dbReference>
<comment type="similarity">
    <text evidence="1">Belongs to the glycosyltransferase 8 family.</text>
</comment>
<dbReference type="PANTHER" id="PTHR32116:SF76">
    <property type="entry name" value="GALACTURONOSYLTRANSFERASE 3-RELATED"/>
    <property type="match status" value="1"/>
</dbReference>
<dbReference type="GO" id="GO:0047262">
    <property type="term" value="F:polygalacturonate 4-alpha-galacturonosyltransferase activity"/>
    <property type="evidence" value="ECO:0007669"/>
    <property type="project" value="InterPro"/>
</dbReference>
<evidence type="ECO:0000313" key="2">
    <source>
        <dbReference type="EMBL" id="GMH22567.1"/>
    </source>
</evidence>
<proteinExistence type="inferred from homology"/>
<dbReference type="PANTHER" id="PTHR32116">
    <property type="entry name" value="GALACTURONOSYLTRANSFERASE 4-RELATED"/>
    <property type="match status" value="1"/>
</dbReference>
<comment type="caution">
    <text evidence="2">The sequence shown here is derived from an EMBL/GenBank/DDBJ whole genome shotgun (WGS) entry which is preliminary data.</text>
</comment>
<organism evidence="2 3">
    <name type="scientific">Nepenthes gracilis</name>
    <name type="common">Slender pitcher plant</name>
    <dbReference type="NCBI Taxonomy" id="150966"/>
    <lineage>
        <taxon>Eukaryota</taxon>
        <taxon>Viridiplantae</taxon>
        <taxon>Streptophyta</taxon>
        <taxon>Embryophyta</taxon>
        <taxon>Tracheophyta</taxon>
        <taxon>Spermatophyta</taxon>
        <taxon>Magnoliopsida</taxon>
        <taxon>eudicotyledons</taxon>
        <taxon>Gunneridae</taxon>
        <taxon>Pentapetalae</taxon>
        <taxon>Caryophyllales</taxon>
        <taxon>Nepenthaceae</taxon>
        <taxon>Nepenthes</taxon>
    </lineage>
</organism>
<name>A0AAD3T4K0_NEPGR</name>
<dbReference type="InterPro" id="IPR029044">
    <property type="entry name" value="Nucleotide-diphossugar_trans"/>
</dbReference>
<evidence type="ECO:0000313" key="3">
    <source>
        <dbReference type="Proteomes" id="UP001279734"/>
    </source>
</evidence>
<evidence type="ECO:0000256" key="1">
    <source>
        <dbReference type="ARBA" id="ARBA00006351"/>
    </source>
</evidence>
<evidence type="ECO:0008006" key="4">
    <source>
        <dbReference type="Google" id="ProtNLM"/>
    </source>
</evidence>